<reference evidence="1" key="1">
    <citation type="submission" date="2020-10" db="EMBL/GenBank/DDBJ databases">
        <authorList>
            <person name="Gilroy R."/>
        </authorList>
    </citation>
    <scope>NUCLEOTIDE SEQUENCE</scope>
    <source>
        <strain evidence="1">CHK160-1198</strain>
    </source>
</reference>
<comment type="caution">
    <text evidence="1">The sequence shown here is derived from an EMBL/GenBank/DDBJ whole genome shotgun (WGS) entry which is preliminary data.</text>
</comment>
<proteinExistence type="predicted"/>
<reference evidence="1" key="2">
    <citation type="journal article" date="2021" name="PeerJ">
        <title>Extensive microbial diversity within the chicken gut microbiome revealed by metagenomics and culture.</title>
        <authorList>
            <person name="Gilroy R."/>
            <person name="Ravi A."/>
            <person name="Getino M."/>
            <person name="Pursley I."/>
            <person name="Horton D.L."/>
            <person name="Alikhan N.F."/>
            <person name="Baker D."/>
            <person name="Gharbi K."/>
            <person name="Hall N."/>
            <person name="Watson M."/>
            <person name="Adriaenssens E.M."/>
            <person name="Foster-Nyarko E."/>
            <person name="Jarju S."/>
            <person name="Secka A."/>
            <person name="Antonio M."/>
            <person name="Oren A."/>
            <person name="Chaudhuri R.R."/>
            <person name="La Ragione R."/>
            <person name="Hildebrand F."/>
            <person name="Pallen M.J."/>
        </authorList>
    </citation>
    <scope>NUCLEOTIDE SEQUENCE</scope>
    <source>
        <strain evidence="1">CHK160-1198</strain>
    </source>
</reference>
<sequence length="102" mass="11944">MEKIKYTLNWNGNYGYIEYDEATKKATIVMKDAPEIIKVVEDFLNKELTLDVPESDNVRDFTTKTLYPLENKDNLRLCLTRLWSNTGVLVEWSMPPEIIDKL</sequence>
<dbReference type="Proteomes" id="UP000824099">
    <property type="component" value="Unassembled WGS sequence"/>
</dbReference>
<name>A0A9D1MQE7_9FIRM</name>
<gene>
    <name evidence="1" type="ORF">IAB06_04965</name>
</gene>
<dbReference type="AlphaFoldDB" id="A0A9D1MQE7"/>
<protein>
    <submittedName>
        <fullName evidence="1">Uncharacterized protein</fullName>
    </submittedName>
</protein>
<evidence type="ECO:0000313" key="1">
    <source>
        <dbReference type="EMBL" id="HIU64365.1"/>
    </source>
</evidence>
<dbReference type="EMBL" id="DVNI01000078">
    <property type="protein sequence ID" value="HIU64365.1"/>
    <property type="molecule type" value="Genomic_DNA"/>
</dbReference>
<evidence type="ECO:0000313" key="2">
    <source>
        <dbReference type="Proteomes" id="UP000824099"/>
    </source>
</evidence>
<organism evidence="1 2">
    <name type="scientific">Candidatus Avacidaminococcus intestinavium</name>
    <dbReference type="NCBI Taxonomy" id="2840684"/>
    <lineage>
        <taxon>Bacteria</taxon>
        <taxon>Bacillati</taxon>
        <taxon>Bacillota</taxon>
        <taxon>Negativicutes</taxon>
        <taxon>Acidaminococcales</taxon>
        <taxon>Acidaminococcaceae</taxon>
        <taxon>Acidaminococcaceae incertae sedis</taxon>
        <taxon>Candidatus Avacidaminococcus</taxon>
    </lineage>
</organism>
<accession>A0A9D1MQE7</accession>